<dbReference type="InterPro" id="IPR010657">
    <property type="entry name" value="ImpA_N"/>
</dbReference>
<evidence type="ECO:0000259" key="2">
    <source>
        <dbReference type="Pfam" id="PF06812"/>
    </source>
</evidence>
<feature type="compositionally biased region" description="Polar residues" evidence="1">
    <location>
        <begin position="290"/>
        <end position="303"/>
    </location>
</feature>
<feature type="region of interest" description="Disordered" evidence="1">
    <location>
        <begin position="267"/>
        <end position="309"/>
    </location>
</feature>
<sequence>MRMDLFTDFQPDIEALLQPIAGDLPAGPSMRYDPQYMAIRDAREEEDARLPMREWERPIKKADWRAVAENAASMLRSRSKDFQVAAWLCEAWIHQYQLAGFNAAVALLTGLVERHWDTAHPQIEADDDEARAAPFFWINENLPLVLMLHVSLMRLPERMPSTVCAFDWDQALALENRKPETKKSAAANISPIPTRSEIVAGTHNDNLQILIANKNLLGASATAWEAFSEALNEKMGMRAPSVAKVHETLLRIQRVCDTLIDGRAPVAAQPKPSPVPVEPQAVGSSAPVKVTNNDITEPTATSSRESDYAMGPINSREDAYHMLEAAAQYLLKTEPHSPTPYLIKRAVSWGRMSLVDLMQEIVREEGDIKRFFSLLGIKEPRA</sequence>
<evidence type="ECO:0000313" key="4">
    <source>
        <dbReference type="Proteomes" id="UP000186110"/>
    </source>
</evidence>
<accession>A0A1P8KEL2</accession>
<dbReference type="AlphaFoldDB" id="A0A1P8KEL2"/>
<dbReference type="Pfam" id="PF06812">
    <property type="entry name" value="ImpA_N"/>
    <property type="match status" value="1"/>
</dbReference>
<name>A0A1P8KEL2_9BURK</name>
<dbReference type="PANTHER" id="PTHR37951:SF1">
    <property type="entry name" value="TYPE VI SECRETION SYSTEM COMPONENT TSSA1"/>
    <property type="match status" value="1"/>
</dbReference>
<protein>
    <recommendedName>
        <fullName evidence="2">ImpA N-terminal domain-containing protein</fullName>
    </recommendedName>
</protein>
<dbReference type="PANTHER" id="PTHR37951">
    <property type="entry name" value="CYTOPLASMIC PROTEIN-RELATED"/>
    <property type="match status" value="1"/>
</dbReference>
<dbReference type="KEGG" id="rsb:RS694_19035"/>
<keyword evidence="4" id="KW-1185">Reference proteome</keyword>
<dbReference type="eggNOG" id="COG3515">
    <property type="taxonomic scope" value="Bacteria"/>
</dbReference>
<dbReference type="EMBL" id="CP019239">
    <property type="protein sequence ID" value="APW44406.1"/>
    <property type="molecule type" value="Genomic_DNA"/>
</dbReference>
<evidence type="ECO:0000313" key="3">
    <source>
        <dbReference type="EMBL" id="APW44406.1"/>
    </source>
</evidence>
<dbReference type="NCBIfam" id="TIGR03363">
    <property type="entry name" value="VI_chp_8"/>
    <property type="match status" value="1"/>
</dbReference>
<organism evidence="3 4">
    <name type="scientific">Rhodoferax saidenbachensis</name>
    <dbReference type="NCBI Taxonomy" id="1484693"/>
    <lineage>
        <taxon>Bacteria</taxon>
        <taxon>Pseudomonadati</taxon>
        <taxon>Pseudomonadota</taxon>
        <taxon>Betaproteobacteria</taxon>
        <taxon>Burkholderiales</taxon>
        <taxon>Comamonadaceae</taxon>
        <taxon>Rhodoferax</taxon>
    </lineage>
</organism>
<feature type="domain" description="ImpA N-terminal" evidence="2">
    <location>
        <begin position="17"/>
        <end position="139"/>
    </location>
</feature>
<proteinExistence type="predicted"/>
<dbReference type="Proteomes" id="UP000186110">
    <property type="component" value="Chromosome"/>
</dbReference>
<dbReference type="InterPro" id="IPR017740">
    <property type="entry name" value="TssA-like"/>
</dbReference>
<gene>
    <name evidence="3" type="ORF">RS694_19035</name>
</gene>
<evidence type="ECO:0000256" key="1">
    <source>
        <dbReference type="SAM" id="MobiDB-lite"/>
    </source>
</evidence>
<dbReference type="STRING" id="1484693.RS694_19035"/>
<reference evidence="3 4" key="1">
    <citation type="submission" date="2017-01" db="EMBL/GenBank/DDBJ databases">
        <authorList>
            <person name="Mah S.A."/>
            <person name="Swanson W.J."/>
            <person name="Moy G.W."/>
            <person name="Vacquier V.D."/>
        </authorList>
    </citation>
    <scope>NUCLEOTIDE SEQUENCE [LARGE SCALE GENOMIC DNA]</scope>
    <source>
        <strain evidence="3 4">DSM 22694</strain>
    </source>
</reference>